<accession>A0ABT5J6T1</accession>
<dbReference type="RefSeq" id="WP_272776168.1">
    <property type="nucleotide sequence ID" value="NZ_JAQQLI010000007.1"/>
</dbReference>
<reference evidence="2" key="1">
    <citation type="journal article" date="2023" name="Microbiol Resour">
        <title>Genome Sequences of Rhodoplanes serenus and Two Thermotolerant Strains, Rhodoplanes tepidamans and 'Rhodoplanes cryptolactis,' Further Refine the Genus.</title>
        <authorList>
            <person name="Rayyan A.A."/>
            <person name="Kyndt J.A."/>
        </authorList>
    </citation>
    <scope>NUCLEOTIDE SEQUENCE</scope>
    <source>
        <strain evidence="2">DSM 9987</strain>
    </source>
</reference>
<protein>
    <submittedName>
        <fullName evidence="2">ParA family protein</fullName>
    </submittedName>
</protein>
<comment type="caution">
    <text evidence="2">The sequence shown here is derived from an EMBL/GenBank/DDBJ whole genome shotgun (WGS) entry which is preliminary data.</text>
</comment>
<dbReference type="InterPro" id="IPR050678">
    <property type="entry name" value="DNA_Partitioning_ATPase"/>
</dbReference>
<keyword evidence="3" id="KW-1185">Reference proteome</keyword>
<reference evidence="2" key="2">
    <citation type="submission" date="2023-02" db="EMBL/GenBank/DDBJ databases">
        <authorList>
            <person name="Rayyan A."/>
            <person name="Meyer T."/>
            <person name="Kyndt J.A."/>
        </authorList>
    </citation>
    <scope>NUCLEOTIDE SEQUENCE</scope>
    <source>
        <strain evidence="2">DSM 9987</strain>
    </source>
</reference>
<evidence type="ECO:0000259" key="1">
    <source>
        <dbReference type="Pfam" id="PF13614"/>
    </source>
</evidence>
<organism evidence="2 3">
    <name type="scientific">Rhodoplanes tepidamans</name>
    <name type="common">Rhodoplanes cryptolactis</name>
    <dbReference type="NCBI Taxonomy" id="200616"/>
    <lineage>
        <taxon>Bacteria</taxon>
        <taxon>Pseudomonadati</taxon>
        <taxon>Pseudomonadota</taxon>
        <taxon>Alphaproteobacteria</taxon>
        <taxon>Hyphomicrobiales</taxon>
        <taxon>Nitrobacteraceae</taxon>
        <taxon>Rhodoplanes</taxon>
    </lineage>
</organism>
<dbReference type="CDD" id="cd02042">
    <property type="entry name" value="ParAB_family"/>
    <property type="match status" value="1"/>
</dbReference>
<name>A0ABT5J6T1_RHOTP</name>
<dbReference type="InterPro" id="IPR027417">
    <property type="entry name" value="P-loop_NTPase"/>
</dbReference>
<proteinExistence type="predicted"/>
<dbReference type="SUPFAM" id="SSF52540">
    <property type="entry name" value="P-loop containing nucleoside triphosphate hydrolases"/>
    <property type="match status" value="1"/>
</dbReference>
<feature type="domain" description="AAA" evidence="1">
    <location>
        <begin position="1"/>
        <end position="205"/>
    </location>
</feature>
<dbReference type="Gene3D" id="3.40.50.300">
    <property type="entry name" value="P-loop containing nucleotide triphosphate hydrolases"/>
    <property type="match status" value="1"/>
</dbReference>
<dbReference type="InterPro" id="IPR025669">
    <property type="entry name" value="AAA_dom"/>
</dbReference>
<sequence length="308" mass="34018">MKIVAVINYKGGVGKTSLTANLGAELAWRGKNVLLIDLDAQASLTFSFIQPEEWATHFIDKGSIKAWFDAYERGKPIELAKLIHTPERINQRLTGKGKLDIICSHLGLINVDLDLAVKLGGASLAQAKLNFINVHRRLAVGLQEDEFDGYDVILIDCPPNFNIVTKTAIIASNFILVPTRPDQLSTLGIDYLMRNVEKLTKDYNDYAELDQGERVEKIDPKAIGVVFTMIQEYGNQPISAQRAFMARLKRASTMPVFKHYIKRNDTLFADAPIYGIPVVLGGYENQSHQGVVSGLEGVTDDFIAAAGL</sequence>
<dbReference type="EMBL" id="JAQQLI010000007">
    <property type="protein sequence ID" value="MDC7785321.1"/>
    <property type="molecule type" value="Genomic_DNA"/>
</dbReference>
<evidence type="ECO:0000313" key="3">
    <source>
        <dbReference type="Proteomes" id="UP001165652"/>
    </source>
</evidence>
<dbReference type="Proteomes" id="UP001165652">
    <property type="component" value="Unassembled WGS sequence"/>
</dbReference>
<gene>
    <name evidence="2" type="ORF">PQJ73_06465</name>
</gene>
<evidence type="ECO:0000313" key="2">
    <source>
        <dbReference type="EMBL" id="MDC7785321.1"/>
    </source>
</evidence>
<dbReference type="Pfam" id="PF13614">
    <property type="entry name" value="AAA_31"/>
    <property type="match status" value="1"/>
</dbReference>
<dbReference type="PANTHER" id="PTHR13696">
    <property type="entry name" value="P-LOOP CONTAINING NUCLEOSIDE TRIPHOSPHATE HYDROLASE"/>
    <property type="match status" value="1"/>
</dbReference>
<dbReference type="PANTHER" id="PTHR13696:SF99">
    <property type="entry name" value="COBYRINIC ACID AC-DIAMIDE SYNTHASE"/>
    <property type="match status" value="1"/>
</dbReference>